<dbReference type="GeneID" id="91377324"/>
<proteinExistence type="predicted"/>
<dbReference type="InterPro" id="IPR029058">
    <property type="entry name" value="AB_hydrolase_fold"/>
</dbReference>
<reference evidence="2 3" key="1">
    <citation type="submission" date="2022-10" db="EMBL/GenBank/DDBJ databases">
        <title>The complete genomes of actinobacterial strains from the NBC collection.</title>
        <authorList>
            <person name="Joergensen T.S."/>
            <person name="Alvarez Arevalo M."/>
            <person name="Sterndorff E.B."/>
            <person name="Faurdal D."/>
            <person name="Vuksanovic O."/>
            <person name="Mourched A.-S."/>
            <person name="Charusanti P."/>
            <person name="Shaw S."/>
            <person name="Blin K."/>
            <person name="Weber T."/>
        </authorList>
    </citation>
    <scope>NUCLEOTIDE SEQUENCE [LARGE SCALE GENOMIC DNA]</scope>
    <source>
        <strain evidence="2 3">NBC_01413</strain>
    </source>
</reference>
<dbReference type="EMBL" id="CP109527">
    <property type="protein sequence ID" value="WTY34493.1"/>
    <property type="molecule type" value="Genomic_DNA"/>
</dbReference>
<dbReference type="RefSeq" id="WP_328663204.1">
    <property type="nucleotide sequence ID" value="NZ_CP108014.1"/>
</dbReference>
<dbReference type="PANTHER" id="PTHR43689:SF8">
    <property type="entry name" value="ALPHA_BETA-HYDROLASES SUPERFAMILY PROTEIN"/>
    <property type="match status" value="1"/>
</dbReference>
<gene>
    <name evidence="2" type="ORF">OG308_24670</name>
</gene>
<dbReference type="GO" id="GO:0016787">
    <property type="term" value="F:hydrolase activity"/>
    <property type="evidence" value="ECO:0007669"/>
    <property type="project" value="UniProtKB-KW"/>
</dbReference>
<dbReference type="Gene3D" id="3.40.50.1820">
    <property type="entry name" value="alpha/beta hydrolase"/>
    <property type="match status" value="1"/>
</dbReference>
<protein>
    <submittedName>
        <fullName evidence="2">Alpha/beta fold hydrolase</fullName>
    </submittedName>
</protein>
<feature type="domain" description="AB hydrolase-1" evidence="1">
    <location>
        <begin position="7"/>
        <end position="245"/>
    </location>
</feature>
<keyword evidence="2" id="KW-0378">Hydrolase</keyword>
<name>A0ABZ1N3I2_9NOCA</name>
<evidence type="ECO:0000259" key="1">
    <source>
        <dbReference type="Pfam" id="PF12697"/>
    </source>
</evidence>
<dbReference type="Proteomes" id="UP001621418">
    <property type="component" value="Chromosome"/>
</dbReference>
<dbReference type="Pfam" id="PF12697">
    <property type="entry name" value="Abhydrolase_6"/>
    <property type="match status" value="1"/>
</dbReference>
<organism evidence="2 3">
    <name type="scientific">Nocardia salmonicida</name>
    <dbReference type="NCBI Taxonomy" id="53431"/>
    <lineage>
        <taxon>Bacteria</taxon>
        <taxon>Bacillati</taxon>
        <taxon>Actinomycetota</taxon>
        <taxon>Actinomycetes</taxon>
        <taxon>Mycobacteriales</taxon>
        <taxon>Nocardiaceae</taxon>
        <taxon>Nocardia</taxon>
    </lineage>
</organism>
<evidence type="ECO:0000313" key="2">
    <source>
        <dbReference type="EMBL" id="WTY34493.1"/>
    </source>
</evidence>
<evidence type="ECO:0000313" key="3">
    <source>
        <dbReference type="Proteomes" id="UP001621418"/>
    </source>
</evidence>
<dbReference type="SUPFAM" id="SSF53474">
    <property type="entry name" value="alpha/beta-Hydrolases"/>
    <property type="match status" value="1"/>
</dbReference>
<sequence length="263" mass="27890">MPSNTPLLLLHGVTMSERAWAEVVPLLAPHHEIISPTALGHRGGPPAVLRPARCAHLVDNVERDLDARGLDQVHIAGNSLGGWMAIELARRGRAVTVCALSPAGFWDSGSTTHSDSTAKIAHGLTLAKLARPLAPLGLRSSLVRRIVLRDIAIRGGRATPAAALDIARDLLECTVTADLLSTDEQIAPLDPLPCPITLAWSEHDRILPAAIYGPVARQRIPGAHYRTLPGVGHVPMVDDPHLVAATILETTGATADRGIDSTR</sequence>
<keyword evidence="3" id="KW-1185">Reference proteome</keyword>
<accession>A0ABZ1N3I2</accession>
<dbReference type="InterPro" id="IPR000073">
    <property type="entry name" value="AB_hydrolase_1"/>
</dbReference>
<dbReference type="PANTHER" id="PTHR43689">
    <property type="entry name" value="HYDROLASE"/>
    <property type="match status" value="1"/>
</dbReference>